<dbReference type="Proteomes" id="UP000305401">
    <property type="component" value="Unassembled WGS sequence"/>
</dbReference>
<evidence type="ECO:0000313" key="2">
    <source>
        <dbReference type="Proteomes" id="UP000305401"/>
    </source>
</evidence>
<sequence>MTMQPQKIYFAGAGGIGMAALERYFLSKGYRVAGYDRTETELTRQLAKEGVEITYNDTVDAIPADFRDCPQQVQVVYTPALPSDHPQLSYFRSQGYPVLKRSQVLGLITKGSKSLCFAGTHGKTTTSSMAAHLLNTSPVGCNAFLGGILRNYNSNLLLSATSPYSVVEADEYDRSFHQLAPYIAVINATDPDHLDIYGTEEAYLESFAHFTELIRPDGFLLLHTGLKLKPRPGKGVRTYTFGRNDGDFHAKNIRYSQGSILFDLVTPWNTITDLSPGIPVDINIDNAIAAIAAVLLTGEQITDQTIRQAMSTFKGPKRRFEFWLKRTGQNGKPQVIVDDYAHHPDEIRASIRSIRALYPESKLTVIFQPHLFSRTRDFATEFAQSLSEADSVILLPIYPAREEPIPGISSETILNQIDNANKMLAAKQNLIKTIKNSNFEVLLTLGAGDICDMLPEILSEVNSL</sequence>
<organism evidence="1 2">
    <name type="scientific">Muribaculum caecicola</name>
    <dbReference type="NCBI Taxonomy" id="3038144"/>
    <lineage>
        <taxon>Bacteria</taxon>
        <taxon>Pseudomonadati</taxon>
        <taxon>Bacteroidota</taxon>
        <taxon>Bacteroidia</taxon>
        <taxon>Bacteroidales</taxon>
        <taxon>Muribaculaceae</taxon>
        <taxon>Muribaculum</taxon>
    </lineage>
</organism>
<accession>A0AC61S5C7</accession>
<dbReference type="EMBL" id="SSTG01000067">
    <property type="protein sequence ID" value="THG50756.1"/>
    <property type="molecule type" value="Genomic_DNA"/>
</dbReference>
<proteinExistence type="predicted"/>
<evidence type="ECO:0000313" key="1">
    <source>
        <dbReference type="EMBL" id="THG50756.1"/>
    </source>
</evidence>
<reference evidence="1" key="1">
    <citation type="submission" date="2019-04" db="EMBL/GenBank/DDBJ databases">
        <title>Microbes associate with the intestines of laboratory mice.</title>
        <authorList>
            <person name="Navarre W."/>
            <person name="Wong E."/>
            <person name="Huang K.C."/>
            <person name="Tropini C."/>
            <person name="Ng K."/>
            <person name="Yu B."/>
        </authorList>
    </citation>
    <scope>NUCLEOTIDE SEQUENCE</scope>
    <source>
        <strain evidence="1">NM86_A22</strain>
    </source>
</reference>
<keyword evidence="1" id="KW-0436">Ligase</keyword>
<name>A0AC61S5C7_9BACT</name>
<gene>
    <name evidence="1" type="ORF">E5990_06355</name>
</gene>
<dbReference type="EC" id="6.3.2.8" evidence="1"/>
<keyword evidence="2" id="KW-1185">Reference proteome</keyword>
<protein>
    <submittedName>
        <fullName evidence="1">UDP-N-acetylmuramate--L-alanine ligase</fullName>
        <ecNumber evidence="1">6.3.2.8</ecNumber>
    </submittedName>
</protein>
<comment type="caution">
    <text evidence="1">The sequence shown here is derived from an EMBL/GenBank/DDBJ whole genome shotgun (WGS) entry which is preliminary data.</text>
</comment>